<dbReference type="InParanoid" id="A0A0B2UKA8"/>
<dbReference type="GeneID" id="26261975"/>
<feature type="domain" description="RNA 3'-terminal phosphate cyclase" evidence="1">
    <location>
        <begin position="39"/>
        <end position="329"/>
    </location>
</feature>
<dbReference type="HOGENOM" id="CLU_027882_1_0_1"/>
<dbReference type="InterPro" id="IPR023797">
    <property type="entry name" value="RNA3'_phos_cyclase_dom"/>
</dbReference>
<dbReference type="PANTHER" id="PTHR11096:SF1">
    <property type="entry name" value="RNA 3'-TERMINAL PHOSPHATE CYCLASE-LIKE PROTEIN"/>
    <property type="match status" value="1"/>
</dbReference>
<dbReference type="SUPFAM" id="SSF55205">
    <property type="entry name" value="EPT/RTPC-like"/>
    <property type="match status" value="1"/>
</dbReference>
<dbReference type="GO" id="GO:0000479">
    <property type="term" value="P:endonucleolytic cleavage of tricistronic rRNA transcript (SSU-rRNA, 5.8S rRNA, LSU-rRNA)"/>
    <property type="evidence" value="ECO:0007669"/>
    <property type="project" value="TreeGrafter"/>
</dbReference>
<dbReference type="STRING" id="1354746.A0A0B2UKA8"/>
<accession>A0A0B2UKA8</accession>
<dbReference type="InterPro" id="IPR037136">
    <property type="entry name" value="RNA3'_phos_cyclase_dom_sf"/>
</dbReference>
<dbReference type="EMBL" id="JOKQ01000007">
    <property type="protein sequence ID" value="KHN69440.1"/>
    <property type="molecule type" value="Genomic_DNA"/>
</dbReference>
<evidence type="ECO:0000313" key="3">
    <source>
        <dbReference type="EMBL" id="KHN69440.1"/>
    </source>
</evidence>
<dbReference type="Pfam" id="PF01137">
    <property type="entry name" value="RTC"/>
    <property type="match status" value="1"/>
</dbReference>
<sequence length="353" mass="39562">MDDGSVEVFDSEESLELILVYSLLSKIKVKIAMNKRKKMATSFAKLLKSISNGSMYLTEGEYLIFTPGSLSGGSLIFKCEEEISIYIIPLLVLCAFVSEPLKIRFKGITNGNMCVDMIRIAHFGVMRRFGIDGCELVVKKRGFEPEGQGEVMLSMSGARKISVVDFADDEKIVKVRGLVLSSRLSSTPTREMTEVIKRLLGDISRVKVFSNVSNRLDSGPSPGFQCNVFAESKNGIYYSTVNGWNEENVDVKSLDRVRKPEEAAEMACHELLRSVKAGGVFDRKLVYLGLSLMCLSPRSVSRIKICKVDHEIAKVFELLKRFFKFEYEIKKHEGGYIVYGSGNGYTNVMRQLK</sequence>
<dbReference type="InterPro" id="IPR013792">
    <property type="entry name" value="RNA3'P_cycl/enolpyr_Trfase_a/b"/>
</dbReference>
<dbReference type="InterPro" id="IPR000228">
    <property type="entry name" value="RNA3'_term_phos_cyc"/>
</dbReference>
<keyword evidence="4" id="KW-1185">Reference proteome</keyword>
<dbReference type="InterPro" id="IPR036553">
    <property type="entry name" value="RPTC_insert"/>
</dbReference>
<dbReference type="GO" id="GO:0005730">
    <property type="term" value="C:nucleolus"/>
    <property type="evidence" value="ECO:0007669"/>
    <property type="project" value="TreeGrafter"/>
</dbReference>
<organism evidence="3 4">
    <name type="scientific">Ordospora colligata OC4</name>
    <dbReference type="NCBI Taxonomy" id="1354746"/>
    <lineage>
        <taxon>Eukaryota</taxon>
        <taxon>Fungi</taxon>
        <taxon>Fungi incertae sedis</taxon>
        <taxon>Microsporidia</taxon>
        <taxon>Ordosporidae</taxon>
        <taxon>Ordospora</taxon>
    </lineage>
</organism>
<feature type="domain" description="RNA 3'-terminal phosphate cyclase insert" evidence="2">
    <location>
        <begin position="169"/>
        <end position="275"/>
    </location>
</feature>
<evidence type="ECO:0000313" key="4">
    <source>
        <dbReference type="Proteomes" id="UP000031056"/>
    </source>
</evidence>
<dbReference type="RefSeq" id="XP_014563482.1">
    <property type="nucleotide sequence ID" value="XM_014707996.1"/>
</dbReference>
<name>A0A0B2UKA8_9MICR</name>
<dbReference type="AlphaFoldDB" id="A0A0B2UKA8"/>
<protein>
    <submittedName>
        <fullName evidence="3">RNA 3'-terminal phosphate cyclase</fullName>
    </submittedName>
</protein>
<evidence type="ECO:0000259" key="1">
    <source>
        <dbReference type="Pfam" id="PF01137"/>
    </source>
</evidence>
<proteinExistence type="predicted"/>
<reference evidence="3 4" key="1">
    <citation type="journal article" date="2014" name="MBio">
        <title>The Ordospora colligata genome; evolution of extreme reduction in microsporidia and host-to-parasite horizontal gene transfer.</title>
        <authorList>
            <person name="Pombert J.-F."/>
            <person name="Haag K.L."/>
            <person name="Beidas S."/>
            <person name="Ebert D."/>
            <person name="Keeling P.J."/>
        </authorList>
    </citation>
    <scope>NUCLEOTIDE SEQUENCE [LARGE SCALE GENOMIC DNA]</scope>
    <source>
        <strain evidence="3 4">OC4</strain>
    </source>
</reference>
<dbReference type="PANTHER" id="PTHR11096">
    <property type="entry name" value="RNA 3' TERMINAL PHOSPHATE CYCLASE"/>
    <property type="match status" value="1"/>
</dbReference>
<dbReference type="FunCoup" id="A0A0B2UKA8">
    <property type="interactions" value="187"/>
</dbReference>
<dbReference type="Pfam" id="PF05189">
    <property type="entry name" value="RTC_insert"/>
    <property type="match status" value="1"/>
</dbReference>
<dbReference type="Proteomes" id="UP000031056">
    <property type="component" value="Unassembled WGS sequence"/>
</dbReference>
<dbReference type="VEuPathDB" id="MicrosporidiaDB:M896_070060"/>
<dbReference type="Gene3D" id="3.30.360.20">
    <property type="entry name" value="RNA 3'-terminal phosphate cyclase, insert domain"/>
    <property type="match status" value="1"/>
</dbReference>
<dbReference type="OrthoDB" id="2194813at2759"/>
<dbReference type="InterPro" id="IPR013791">
    <property type="entry name" value="RNA3'-term_phos_cycl_insert"/>
</dbReference>
<gene>
    <name evidence="3" type="ORF">M896_070060</name>
</gene>
<evidence type="ECO:0000259" key="2">
    <source>
        <dbReference type="Pfam" id="PF05189"/>
    </source>
</evidence>
<comment type="caution">
    <text evidence="3">The sequence shown here is derived from an EMBL/GenBank/DDBJ whole genome shotgun (WGS) entry which is preliminary data.</text>
</comment>
<dbReference type="GO" id="GO:0004521">
    <property type="term" value="F:RNA endonuclease activity"/>
    <property type="evidence" value="ECO:0007669"/>
    <property type="project" value="TreeGrafter"/>
</dbReference>
<dbReference type="Gene3D" id="3.65.10.20">
    <property type="entry name" value="RNA 3'-terminal phosphate cyclase domain"/>
    <property type="match status" value="1"/>
</dbReference>